<dbReference type="Proteomes" id="UP000515152">
    <property type="component" value="Chromosome 18"/>
</dbReference>
<feature type="compositionally biased region" description="Basic and acidic residues" evidence="2">
    <location>
        <begin position="404"/>
        <end position="414"/>
    </location>
</feature>
<feature type="domain" description="N4BP1 second type I KH-domain" evidence="5">
    <location>
        <begin position="90"/>
        <end position="213"/>
    </location>
</feature>
<reference evidence="10 11" key="1">
    <citation type="submission" date="2025-04" db="UniProtKB">
        <authorList>
            <consortium name="RefSeq"/>
        </authorList>
    </citation>
    <scope>IDENTIFICATION</scope>
</reference>
<feature type="domain" description="N4BP1 C-terminal UBA" evidence="7">
    <location>
        <begin position="1002"/>
        <end position="1048"/>
    </location>
</feature>
<dbReference type="PANTHER" id="PTHR12876:SF28">
    <property type="entry name" value="PROTEIN KHNYN"/>
    <property type="match status" value="1"/>
</dbReference>
<feature type="compositionally biased region" description="Polar residues" evidence="2">
    <location>
        <begin position="589"/>
        <end position="602"/>
    </location>
</feature>
<dbReference type="OrthoDB" id="392925at2759"/>
<dbReference type="KEGG" id="char:105912875"/>
<feature type="region of interest" description="Disordered" evidence="2">
    <location>
        <begin position="390"/>
        <end position="453"/>
    </location>
</feature>
<dbReference type="InterPro" id="IPR051101">
    <property type="entry name" value="ZC3H12/N4BP1_RNase_Reg"/>
</dbReference>
<dbReference type="Pfam" id="PF23054">
    <property type="entry name" value="UBA_N4BP1_C"/>
    <property type="match status" value="1"/>
</dbReference>
<dbReference type="InterPro" id="IPR056630">
    <property type="entry name" value="KH_N4BP1_2nd"/>
</dbReference>
<feature type="domain" description="N4BP1 UBA-like" evidence="6">
    <location>
        <begin position="351"/>
        <end position="395"/>
    </location>
</feature>
<evidence type="ECO:0000259" key="3">
    <source>
        <dbReference type="Pfam" id="PF11977"/>
    </source>
</evidence>
<feature type="compositionally biased region" description="Basic and acidic residues" evidence="2">
    <location>
        <begin position="537"/>
        <end position="559"/>
    </location>
</feature>
<keyword evidence="9" id="KW-1185">Reference proteome</keyword>
<dbReference type="CTD" id="23351"/>
<dbReference type="Gene3D" id="3.40.50.11980">
    <property type="match status" value="1"/>
</dbReference>
<dbReference type="InterPro" id="IPR056578">
    <property type="entry name" value="UBA_N4BP1_C"/>
</dbReference>
<feature type="compositionally biased region" description="Polar residues" evidence="2">
    <location>
        <begin position="251"/>
        <end position="265"/>
    </location>
</feature>
<feature type="compositionally biased region" description="Polar residues" evidence="2">
    <location>
        <begin position="925"/>
        <end position="947"/>
    </location>
</feature>
<dbReference type="FunFam" id="3.40.50.11980:FF:000001">
    <property type="entry name" value="ZC3H12A isoform 1"/>
    <property type="match status" value="1"/>
</dbReference>
<name>A0A6P8GYT7_CLUHA</name>
<evidence type="ECO:0000259" key="4">
    <source>
        <dbReference type="Pfam" id="PF23050"/>
    </source>
</evidence>
<feature type="region of interest" description="Disordered" evidence="2">
    <location>
        <begin position="533"/>
        <end position="603"/>
    </location>
</feature>
<dbReference type="RefSeq" id="XP_031440639.1">
    <property type="nucleotide sequence ID" value="XM_031584779.2"/>
</dbReference>
<dbReference type="InterPro" id="IPR056631">
    <property type="entry name" value="UBA_N4BP1"/>
</dbReference>
<dbReference type="RefSeq" id="XP_031440642.1">
    <property type="nucleotide sequence ID" value="XM_031584782.2"/>
</dbReference>
<evidence type="ECO:0000313" key="11">
    <source>
        <dbReference type="RefSeq" id="XP_031440639.1"/>
    </source>
</evidence>
<dbReference type="PANTHER" id="PTHR12876">
    <property type="entry name" value="N4BP1-RELATED"/>
    <property type="match status" value="1"/>
</dbReference>
<evidence type="ECO:0000313" key="10">
    <source>
        <dbReference type="RefSeq" id="XP_012697337.2"/>
    </source>
</evidence>
<dbReference type="Pfam" id="PF11977">
    <property type="entry name" value="RNase_Zc3h12a"/>
    <property type="match status" value="1"/>
</dbReference>
<dbReference type="Pfam" id="PF23053">
    <property type="entry name" value="UBA_N4BP1"/>
    <property type="match status" value="1"/>
</dbReference>
<dbReference type="RefSeq" id="XP_012697337.2">
    <property type="nucleotide sequence ID" value="XM_012841883.3"/>
</dbReference>
<dbReference type="GO" id="GO:0003729">
    <property type="term" value="F:mRNA binding"/>
    <property type="evidence" value="ECO:0007669"/>
    <property type="project" value="TreeGrafter"/>
</dbReference>
<evidence type="ECO:0000256" key="2">
    <source>
        <dbReference type="SAM" id="MobiDB-lite"/>
    </source>
</evidence>
<dbReference type="Pfam" id="PF23255">
    <property type="entry name" value="DUF7070"/>
    <property type="match status" value="1"/>
</dbReference>
<dbReference type="InterPro" id="IPR055498">
    <property type="entry name" value="DUF7070"/>
</dbReference>
<feature type="domain" description="RNase NYN" evidence="3">
    <location>
        <begin position="761"/>
        <end position="912"/>
    </location>
</feature>
<dbReference type="InterPro" id="IPR036612">
    <property type="entry name" value="KH_dom_type_1_sf"/>
</dbReference>
<evidence type="ECO:0000313" key="9">
    <source>
        <dbReference type="Proteomes" id="UP000515152"/>
    </source>
</evidence>
<evidence type="ECO:0000313" key="13">
    <source>
        <dbReference type="RefSeq" id="XP_031440642.1"/>
    </source>
</evidence>
<gene>
    <name evidence="10 11 12 13" type="primary">khnyn</name>
</gene>
<evidence type="ECO:0000259" key="8">
    <source>
        <dbReference type="Pfam" id="PF23255"/>
    </source>
</evidence>
<comment type="similarity">
    <text evidence="1">Belongs to the N4BP1 family.</text>
</comment>
<dbReference type="InterPro" id="IPR021869">
    <property type="entry name" value="RNase_Zc3h12_NYN"/>
</dbReference>
<feature type="compositionally biased region" description="Basic and acidic residues" evidence="2">
    <location>
        <begin position="671"/>
        <end position="680"/>
    </location>
</feature>
<feature type="region of interest" description="Disordered" evidence="2">
    <location>
        <begin position="222"/>
        <end position="265"/>
    </location>
</feature>
<dbReference type="Pfam" id="PF23052">
    <property type="entry name" value="KH_N4BP1_2nd"/>
    <property type="match status" value="1"/>
</dbReference>
<dbReference type="Pfam" id="PF23050">
    <property type="entry name" value="KH_N4BP1_1st"/>
    <property type="match status" value="1"/>
</dbReference>
<evidence type="ECO:0000256" key="1">
    <source>
        <dbReference type="ARBA" id="ARBA00038274"/>
    </source>
</evidence>
<feature type="region of interest" description="Disordered" evidence="2">
    <location>
        <begin position="925"/>
        <end position="1011"/>
    </location>
</feature>
<feature type="domain" description="N4BP1 first type I KH-domain" evidence="4">
    <location>
        <begin position="23"/>
        <end position="89"/>
    </location>
</feature>
<evidence type="ECO:0000259" key="6">
    <source>
        <dbReference type="Pfam" id="PF23053"/>
    </source>
</evidence>
<feature type="compositionally biased region" description="Basic and acidic residues" evidence="2">
    <location>
        <begin position="567"/>
        <end position="582"/>
    </location>
</feature>
<dbReference type="InterPro" id="IPR056629">
    <property type="entry name" value="KH_N4BP1_1st"/>
</dbReference>
<feature type="region of interest" description="Disordered" evidence="2">
    <location>
        <begin position="309"/>
        <end position="330"/>
    </location>
</feature>
<evidence type="ECO:0000313" key="12">
    <source>
        <dbReference type="RefSeq" id="XP_031440641.1"/>
    </source>
</evidence>
<dbReference type="AlphaFoldDB" id="A0A6P8GYT7"/>
<sequence length="1054" mass="116618">MAFASEESSGDRQWSESKPQVEDEFTCSAALREAVLALQPTVKRVFGVELGIAVEEGVGVHQTGLMWLQLKGRSKDVNAAKLFVKGVVNQEEQQEVPYPEVLHCVFCGACGLFMDCLIRNTSAHILVGSPGCVLISGLAEPVVRAYSLIVDLVERYESSQGRRMDPGARGAGESLDSRRAFKVLVESREDRHTLDLLVLPVTVKEVLLELVKDSRWSMTAETAAAQDVDNPEAGQSTAALDKPSHRIPEQPDTSQHISESTLLPASSNSTVEVVEHSHQRGTVFPSTTPGRELPDPFFRSFAVVEGAPRGQTEGADEREVGPQGAQGWSIPQEVGDEVSATVMAVPVGGQDDFSLLLKFFTAMGFKEDAVKRVLARTGPRDAFEILEMVQQEQDREEREEEESHQESFSRRSVDGAEGEPTFSRAERGEQNQSQTQAQGGSGNRSQGEELRSGEEEDFILGVMKKAAATCGYTDDQVRAGVSNLPEHSFHQLVLELQRQGEKEKDGKPVGTDTVDAATATATLRGQEIAKESLTGLARKEEEGETKRMRRRKEEEEKNASRAMKGRALVDKRDVEEDGDKWRKPLARQPSATPATTLDQNVLSPPVEHGAIERYLIDQAYQEPTQQASPKRRRPYISDQHDNLHERTPATGAASNSRTNNWNTSNHQNHHRGPDQMDRTGKGGSSSIRGPPRPSYPHEIFLPETNPHISATLPTPIARPPQKAGFPPMAAGATVTGQQRFLEGLRMPFELKLAGDTGDPNLRYIVIDGSNVAMSHGLGQFFSCRGIALAVQHFWDRGLRKISALVPQWRQKRDPKVKEQHYLTQLLDLGLLSFTPSREVMGKKINSYDDRIMLQLAQKTDGVIVTNDNMRDLFDESNAWKDIIKTRLLQYTFVGDHFMVPDDPLGRDGPHLNDFLRSQQRSSITSSHTFTGVSSSIPLPQQRSQSEVLQFHDRTPGSSRVASEFQSEHPDLQPQGPACQSQGWEQARQRRGRGRAEAEAQQQRSAEETSRLRESLNQVFTGQASAVALALQMHPTLTDVNLLSHFILEHQAAGE</sequence>
<dbReference type="GeneID" id="105912875"/>
<proteinExistence type="inferred from homology"/>
<evidence type="ECO:0000259" key="7">
    <source>
        <dbReference type="Pfam" id="PF23054"/>
    </source>
</evidence>
<dbReference type="SUPFAM" id="SSF54791">
    <property type="entry name" value="Eukaryotic type KH-domain (KH-domain type I)"/>
    <property type="match status" value="1"/>
</dbReference>
<protein>
    <submittedName>
        <fullName evidence="10 11">NEDD4-binding protein 1</fullName>
    </submittedName>
</protein>
<dbReference type="GO" id="GO:0004521">
    <property type="term" value="F:RNA endonuclease activity"/>
    <property type="evidence" value="ECO:0007669"/>
    <property type="project" value="TreeGrafter"/>
</dbReference>
<feature type="domain" description="DUF7070" evidence="8">
    <location>
        <begin position="454"/>
        <end position="502"/>
    </location>
</feature>
<organism evidence="9 13">
    <name type="scientific">Clupea harengus</name>
    <name type="common">Atlantic herring</name>
    <dbReference type="NCBI Taxonomy" id="7950"/>
    <lineage>
        <taxon>Eukaryota</taxon>
        <taxon>Metazoa</taxon>
        <taxon>Chordata</taxon>
        <taxon>Craniata</taxon>
        <taxon>Vertebrata</taxon>
        <taxon>Euteleostomi</taxon>
        <taxon>Actinopterygii</taxon>
        <taxon>Neopterygii</taxon>
        <taxon>Teleostei</taxon>
        <taxon>Clupei</taxon>
        <taxon>Clupeiformes</taxon>
        <taxon>Clupeoidei</taxon>
        <taxon>Clupeidae</taxon>
        <taxon>Clupea</taxon>
    </lineage>
</organism>
<dbReference type="GO" id="GO:0036464">
    <property type="term" value="C:cytoplasmic ribonucleoprotein granule"/>
    <property type="evidence" value="ECO:0007669"/>
    <property type="project" value="TreeGrafter"/>
</dbReference>
<accession>A0A6P8GYT7</accession>
<dbReference type="RefSeq" id="XP_031440641.1">
    <property type="nucleotide sequence ID" value="XM_031584781.2"/>
</dbReference>
<feature type="compositionally biased region" description="Low complexity" evidence="2">
    <location>
        <begin position="654"/>
        <end position="665"/>
    </location>
</feature>
<dbReference type="GO" id="GO:0005634">
    <property type="term" value="C:nucleus"/>
    <property type="evidence" value="ECO:0007669"/>
    <property type="project" value="TreeGrafter"/>
</dbReference>
<feature type="compositionally biased region" description="Polar residues" evidence="2">
    <location>
        <begin position="955"/>
        <end position="964"/>
    </location>
</feature>
<feature type="region of interest" description="Disordered" evidence="2">
    <location>
        <begin position="640"/>
        <end position="696"/>
    </location>
</feature>
<evidence type="ECO:0000259" key="5">
    <source>
        <dbReference type="Pfam" id="PF23052"/>
    </source>
</evidence>
<dbReference type="GeneTree" id="ENSGT00940000161519"/>